<feature type="compositionally biased region" description="Basic and acidic residues" evidence="1">
    <location>
        <begin position="84"/>
        <end position="95"/>
    </location>
</feature>
<dbReference type="EMBL" id="BMCU01000003">
    <property type="protein sequence ID" value="GGG15910.1"/>
    <property type="molecule type" value="Genomic_DNA"/>
</dbReference>
<name>A0A917FZW6_9NOCA</name>
<dbReference type="Proteomes" id="UP000654257">
    <property type="component" value="Unassembled WGS sequence"/>
</dbReference>
<reference evidence="2" key="1">
    <citation type="journal article" date="2014" name="Int. J. Syst. Evol. Microbiol.">
        <title>Complete genome sequence of Corynebacterium casei LMG S-19264T (=DSM 44701T), isolated from a smear-ripened cheese.</title>
        <authorList>
            <consortium name="US DOE Joint Genome Institute (JGI-PGF)"/>
            <person name="Walter F."/>
            <person name="Albersmeier A."/>
            <person name="Kalinowski J."/>
            <person name="Ruckert C."/>
        </authorList>
    </citation>
    <scope>NUCLEOTIDE SEQUENCE</scope>
    <source>
        <strain evidence="2">CCM 7905</strain>
    </source>
</reference>
<sequence>MPELFVIVLVTVDPSDEKAKLTSVGPTAEATAGTANDSGMHTAAASVVRASRRIVGVLHVEVCVLFVSVHDSGRQRLGLSHYRNRGDTLSDKTASEDPGTESTEPKGGRPGPADHNGSGGMASRELAADEEAESDD</sequence>
<organism evidence="2 3">
    <name type="scientific">Rhodococcoides trifolii</name>
    <dbReference type="NCBI Taxonomy" id="908250"/>
    <lineage>
        <taxon>Bacteria</taxon>
        <taxon>Bacillati</taxon>
        <taxon>Actinomycetota</taxon>
        <taxon>Actinomycetes</taxon>
        <taxon>Mycobacteriales</taxon>
        <taxon>Nocardiaceae</taxon>
        <taxon>Rhodococcoides</taxon>
    </lineage>
</organism>
<proteinExistence type="predicted"/>
<protein>
    <submittedName>
        <fullName evidence="2">Uncharacterized protein</fullName>
    </submittedName>
</protein>
<keyword evidence="3" id="KW-1185">Reference proteome</keyword>
<accession>A0A917FZW6</accession>
<evidence type="ECO:0000256" key="1">
    <source>
        <dbReference type="SAM" id="MobiDB-lite"/>
    </source>
</evidence>
<comment type="caution">
    <text evidence="2">The sequence shown here is derived from an EMBL/GenBank/DDBJ whole genome shotgun (WGS) entry which is preliminary data.</text>
</comment>
<gene>
    <name evidence="2" type="ORF">GCM10007304_32500</name>
</gene>
<dbReference type="AlphaFoldDB" id="A0A917FZW6"/>
<feature type="region of interest" description="Disordered" evidence="1">
    <location>
        <begin position="76"/>
        <end position="136"/>
    </location>
</feature>
<reference evidence="2" key="2">
    <citation type="submission" date="2020-09" db="EMBL/GenBank/DDBJ databases">
        <authorList>
            <person name="Sun Q."/>
            <person name="Sedlacek I."/>
        </authorList>
    </citation>
    <scope>NUCLEOTIDE SEQUENCE</scope>
    <source>
        <strain evidence="2">CCM 7905</strain>
    </source>
</reference>
<evidence type="ECO:0000313" key="3">
    <source>
        <dbReference type="Proteomes" id="UP000654257"/>
    </source>
</evidence>
<feature type="region of interest" description="Disordered" evidence="1">
    <location>
        <begin position="18"/>
        <end position="44"/>
    </location>
</feature>
<evidence type="ECO:0000313" key="2">
    <source>
        <dbReference type="EMBL" id="GGG15910.1"/>
    </source>
</evidence>